<dbReference type="Proteomes" id="UP001321763">
    <property type="component" value="Chromosome"/>
</dbReference>
<proteinExistence type="predicted"/>
<organism evidence="1 2">
    <name type="scientific">Clostridium tetani</name>
    <dbReference type="NCBI Taxonomy" id="1513"/>
    <lineage>
        <taxon>Bacteria</taxon>
        <taxon>Bacillati</taxon>
        <taxon>Bacillota</taxon>
        <taxon>Clostridia</taxon>
        <taxon>Eubacteriales</taxon>
        <taxon>Clostridiaceae</taxon>
        <taxon>Clostridium</taxon>
    </lineage>
</organism>
<gene>
    <name evidence="1" type="ORF">K234311028_02820</name>
</gene>
<name>A0ABC8EA42_CLOTA</name>
<evidence type="ECO:0000313" key="1">
    <source>
        <dbReference type="EMBL" id="BDR80036.1"/>
    </source>
</evidence>
<reference evidence="1 2" key="1">
    <citation type="submission" date="2022-09" db="EMBL/GenBank/DDBJ databases">
        <title>complete genome sequences of Clostridium tetani str. KHSU-234311-028 isolated from soil.</title>
        <authorList>
            <person name="Sekizuka T."/>
            <person name="Shitada C."/>
            <person name="Takahashi M."/>
            <person name="Kuroda M."/>
        </authorList>
    </citation>
    <scope>NUCLEOTIDE SEQUENCE [LARGE SCALE GENOMIC DNA]</scope>
    <source>
        <strain evidence="1 2">KHSU-234311-028</strain>
    </source>
</reference>
<dbReference type="GeneID" id="24253131"/>
<protein>
    <submittedName>
        <fullName evidence="1">Uncharacterized protein</fullName>
    </submittedName>
</protein>
<dbReference type="AlphaFoldDB" id="A0ABC8EA42"/>
<dbReference type="RefSeq" id="WP_011098747.1">
    <property type="nucleotide sequence ID" value="NZ_AP026804.1"/>
</dbReference>
<evidence type="ECO:0000313" key="2">
    <source>
        <dbReference type="Proteomes" id="UP001321763"/>
    </source>
</evidence>
<accession>A0ABC8EA42</accession>
<dbReference type="EMBL" id="AP026818">
    <property type="protein sequence ID" value="BDR80036.1"/>
    <property type="molecule type" value="Genomic_DNA"/>
</dbReference>
<sequence length="150" mass="16502">MKKKIQIDELTVRQQTCDPIDAEPCEPVNIDSCTTCTKIDLGDVDPTNPGLLIDVSATIRNLCPNRPVSVAAVLCERVANQDIVRAVQVLEDEAECPTGQQCFCADLDVNFTFAIAQACDPQGDDRVFKARIITHYLNPECCQCNCPEND</sequence>